<gene>
    <name evidence="2" type="ORF">MNB_SV-10-370</name>
</gene>
<sequence length="117" mass="13386">MKFLLDAQLPKKLSYFLQDRGFDALHTSDLVNGNRTKDSEINDISVKEQRVVISKDMDFVVSLLLSDKPYKLLYINTGNIHNKALKKLFSKNLDRMIICLKSNKLVELTPGHITTYG</sequence>
<name>A0A1W1CFR1_9ZZZZ</name>
<evidence type="ECO:0000313" key="2">
    <source>
        <dbReference type="EMBL" id="SFV64688.1"/>
    </source>
</evidence>
<feature type="domain" description="DUF5615" evidence="1">
    <location>
        <begin position="1"/>
        <end position="109"/>
    </location>
</feature>
<organism evidence="2">
    <name type="scientific">hydrothermal vent metagenome</name>
    <dbReference type="NCBI Taxonomy" id="652676"/>
    <lineage>
        <taxon>unclassified sequences</taxon>
        <taxon>metagenomes</taxon>
        <taxon>ecological metagenomes</taxon>
    </lineage>
</organism>
<dbReference type="InterPro" id="IPR041049">
    <property type="entry name" value="DUF5615"/>
</dbReference>
<proteinExistence type="predicted"/>
<accession>A0A1W1CFR1</accession>
<reference evidence="2" key="1">
    <citation type="submission" date="2016-10" db="EMBL/GenBank/DDBJ databases">
        <authorList>
            <person name="de Groot N.N."/>
        </authorList>
    </citation>
    <scope>NUCLEOTIDE SEQUENCE</scope>
</reference>
<evidence type="ECO:0000259" key="1">
    <source>
        <dbReference type="Pfam" id="PF18480"/>
    </source>
</evidence>
<dbReference type="AlphaFoldDB" id="A0A1W1CFR1"/>
<dbReference type="Pfam" id="PF18480">
    <property type="entry name" value="DUF5615"/>
    <property type="match status" value="1"/>
</dbReference>
<dbReference type="EMBL" id="FPHL01000037">
    <property type="protein sequence ID" value="SFV64688.1"/>
    <property type="molecule type" value="Genomic_DNA"/>
</dbReference>
<protein>
    <recommendedName>
        <fullName evidence="1">DUF5615 domain-containing protein</fullName>
    </recommendedName>
</protein>